<gene>
    <name evidence="2" type="ORF">Q664_10260</name>
</gene>
<organism evidence="2 3">
    <name type="scientific">Archangium violaceum Cb vi76</name>
    <dbReference type="NCBI Taxonomy" id="1406225"/>
    <lineage>
        <taxon>Bacteria</taxon>
        <taxon>Pseudomonadati</taxon>
        <taxon>Myxococcota</taxon>
        <taxon>Myxococcia</taxon>
        <taxon>Myxococcales</taxon>
        <taxon>Cystobacterineae</taxon>
        <taxon>Archangiaceae</taxon>
        <taxon>Archangium</taxon>
    </lineage>
</organism>
<feature type="compositionally biased region" description="Low complexity" evidence="1">
    <location>
        <begin position="183"/>
        <end position="192"/>
    </location>
</feature>
<dbReference type="RefSeq" id="WP_043392749.1">
    <property type="nucleotide sequence ID" value="NZ_JPMI01000061.1"/>
</dbReference>
<accession>A0A084SXQ9</accession>
<evidence type="ECO:0000313" key="3">
    <source>
        <dbReference type="Proteomes" id="UP000028547"/>
    </source>
</evidence>
<proteinExistence type="predicted"/>
<dbReference type="Proteomes" id="UP000028547">
    <property type="component" value="Unassembled WGS sequence"/>
</dbReference>
<comment type="caution">
    <text evidence="2">The sequence shown here is derived from an EMBL/GenBank/DDBJ whole genome shotgun (WGS) entry which is preliminary data.</text>
</comment>
<protein>
    <submittedName>
        <fullName evidence="2">Uncharacterized protein</fullName>
    </submittedName>
</protein>
<reference evidence="2 3" key="1">
    <citation type="submission" date="2014-07" db="EMBL/GenBank/DDBJ databases">
        <title>Draft Genome Sequence of Gephyronic Acid Producer, Cystobacter violaceus Strain Cb vi76.</title>
        <authorList>
            <person name="Stevens D.C."/>
            <person name="Young J."/>
            <person name="Carmichael R."/>
            <person name="Tan J."/>
            <person name="Taylor R.E."/>
        </authorList>
    </citation>
    <scope>NUCLEOTIDE SEQUENCE [LARGE SCALE GENOMIC DNA]</scope>
    <source>
        <strain evidence="2 3">Cb vi76</strain>
    </source>
</reference>
<sequence>MRVAWIPRLLVVLGLLGGGLLWLVPRFETLMNGTSPWTPPEPAVAGLPADTTQALQALSVHGSVPECQAHAKDEGEDDAEEHVHRHIIVPVEPLARLEGQAEKIRPYLGHPSEPVVYRAASLLCFIQDRPSRRALEWLESRYPRRPWVWQIMAGAGLVSDEVLRSRRAVGDQAEYPKAGHEALSSLPDGSGPSPEALALARRISEGDASAVRQALQLTQAMELARRPDGGHALRQVSTPRGLALVYQAILERWEARVLSYSTGSPHPQREWKEGPLEGMGLEILMSVRGRTGKAREAVLVETVGLMPESLREPMYAAIKQDTSLFREIARFARSPEGQEVTGVTARAFMERLEQEDTREQAQKREAMSEPIIALFRAGDVAALKQVAAFDMNNPFRPLQQSLAASYLLALGEHEAFALGTLEASHLTLRIPERNVIRGVVKLVLDEAKSGATKKRLQRIYERLSRHCQGEDCSVERPR</sequence>
<dbReference type="EMBL" id="JPMI01000061">
    <property type="protein sequence ID" value="KFA93244.1"/>
    <property type="molecule type" value="Genomic_DNA"/>
</dbReference>
<evidence type="ECO:0000313" key="2">
    <source>
        <dbReference type="EMBL" id="KFA93244.1"/>
    </source>
</evidence>
<dbReference type="AlphaFoldDB" id="A0A084SXQ9"/>
<name>A0A084SXQ9_9BACT</name>
<evidence type="ECO:0000256" key="1">
    <source>
        <dbReference type="SAM" id="MobiDB-lite"/>
    </source>
</evidence>
<feature type="region of interest" description="Disordered" evidence="1">
    <location>
        <begin position="173"/>
        <end position="192"/>
    </location>
</feature>